<protein>
    <submittedName>
        <fullName evidence="6">Uncharacterized protein</fullName>
    </submittedName>
</protein>
<proteinExistence type="predicted"/>
<evidence type="ECO:0000256" key="2">
    <source>
        <dbReference type="SAM" id="SignalP"/>
    </source>
</evidence>
<comment type="caution">
    <text evidence="6">The sequence shown here is derived from an EMBL/GenBank/DDBJ whole genome shotgun (WGS) entry which is preliminary data.</text>
</comment>
<keyword evidence="1" id="KW-1133">Transmembrane helix</keyword>
<evidence type="ECO:0000313" key="7">
    <source>
        <dbReference type="Proteomes" id="UP000663868"/>
    </source>
</evidence>
<dbReference type="PANTHER" id="PTHR36902:SF1">
    <property type="entry name" value="ENRICHED IN SURFACE-LABELED PROTEOME PROTEIN 9"/>
    <property type="match status" value="1"/>
</dbReference>
<dbReference type="InterPro" id="IPR058831">
    <property type="entry name" value="LolA-like_dom_2nd"/>
</dbReference>
<evidence type="ECO:0000256" key="1">
    <source>
        <dbReference type="SAM" id="Phobius"/>
    </source>
</evidence>
<feature type="domain" description="DUF7959" evidence="4">
    <location>
        <begin position="538"/>
        <end position="640"/>
    </location>
</feature>
<name>A0A818MCG3_9BILA</name>
<evidence type="ECO:0000313" key="5">
    <source>
        <dbReference type="EMBL" id="CAF1420064.1"/>
    </source>
</evidence>
<evidence type="ECO:0000259" key="3">
    <source>
        <dbReference type="Pfam" id="PF25898"/>
    </source>
</evidence>
<dbReference type="EMBL" id="CAJOBB010000147">
    <property type="protein sequence ID" value="CAF3584754.1"/>
    <property type="molecule type" value="Genomic_DNA"/>
</dbReference>
<gene>
    <name evidence="5" type="ORF">IZO911_LOCUS40617</name>
    <name evidence="6" type="ORF">KXQ929_LOCUS4311</name>
</gene>
<reference evidence="6" key="1">
    <citation type="submission" date="2021-02" db="EMBL/GenBank/DDBJ databases">
        <authorList>
            <person name="Nowell W R."/>
        </authorList>
    </citation>
    <scope>NUCLEOTIDE SEQUENCE</scope>
</reference>
<organism evidence="6 7">
    <name type="scientific">Adineta steineri</name>
    <dbReference type="NCBI Taxonomy" id="433720"/>
    <lineage>
        <taxon>Eukaryota</taxon>
        <taxon>Metazoa</taxon>
        <taxon>Spiralia</taxon>
        <taxon>Gnathifera</taxon>
        <taxon>Rotifera</taxon>
        <taxon>Eurotatoria</taxon>
        <taxon>Bdelloidea</taxon>
        <taxon>Adinetida</taxon>
        <taxon>Adinetidae</taxon>
        <taxon>Adineta</taxon>
    </lineage>
</organism>
<keyword evidence="1" id="KW-0812">Transmembrane</keyword>
<accession>A0A818MCG3</accession>
<feature type="transmembrane region" description="Helical" evidence="1">
    <location>
        <begin position="672"/>
        <end position="693"/>
    </location>
</feature>
<keyword evidence="2" id="KW-0732">Signal</keyword>
<sequence>MKQYIVLCLLLLCISTYQAQDPTTTPGTDWNGDPKICTVDTSGPSPTDRPQPIFPKQAEFALERVEIRHLYDATEPSELTMYQYLYDYDANKLILIKNSQGLIDVEYFHYETLKKSTYLRQQVCIVTDIAQNIEMDGTSAMESQNQTWHIRPLNEFLLFSSFDPRRPVIRPKYIGQSIVRGIPVDQWETCIIDKTQFRTTRREWSFAQKGFMLPSGIVGDLAVPIRAIINASVIFANGTQFAEVDEIFNVHSYRPSIIESSDQLSPPKGVFCDSGFGQHLISLRDAGIEWPERFSVRVEASTSRSEQWQRFHVRYQHPERGPRRIRYDYLPSGSTEDFQSIIHDFGDNLTYIIDHRVGSCKINRGVEYPDVNPILDPIGFFIKHERRFIYRGRDPIWELNGVRSCRGDTIKCAAVTSSVEQFPVMVDVDTGKPNGEKWSATSIEYGWSMRAPFARPPSDRNRHFDYPVYLFLRMYRFNDPSYPSLTDMHTEDIEYEFYEMSHEVNPSDFDTSICYRSLHYDYLHLSFTLQLSKGNAIDGNHLDRRLLEREIHGNLVSYTDTSYSRITDIQVDHEHNTNEVTVFFTLLGPTPAPESPSGIDENEAKTNQSRSRLEQVINDGKFEFLMKLIDDNSSTVHFQAVKGSLKGSKEFISSHAVGKQVIKETYSSGSQAGAVIGGILVGLLLGVLLAAGIRVIREKPMPNIPHMPTSITNPLPSISFYNKKSTEETKTTSDA</sequence>
<feature type="chain" id="PRO_5036233578" evidence="2">
    <location>
        <begin position="20"/>
        <end position="735"/>
    </location>
</feature>
<feature type="signal peptide" evidence="2">
    <location>
        <begin position="1"/>
        <end position="19"/>
    </location>
</feature>
<dbReference type="Pfam" id="PF25898">
    <property type="entry name" value="LolA_2nd_metazoa"/>
    <property type="match status" value="1"/>
</dbReference>
<dbReference type="Proteomes" id="UP000663860">
    <property type="component" value="Unassembled WGS sequence"/>
</dbReference>
<dbReference type="Proteomes" id="UP000663868">
    <property type="component" value="Unassembled WGS sequence"/>
</dbReference>
<dbReference type="EMBL" id="CAJNOE010001403">
    <property type="protein sequence ID" value="CAF1420064.1"/>
    <property type="molecule type" value="Genomic_DNA"/>
</dbReference>
<keyword evidence="1" id="KW-0472">Membrane</keyword>
<dbReference type="AlphaFoldDB" id="A0A818MCG3"/>
<evidence type="ECO:0000313" key="6">
    <source>
        <dbReference type="EMBL" id="CAF3584754.1"/>
    </source>
</evidence>
<dbReference type="InterPro" id="IPR058265">
    <property type="entry name" value="DUF7959"/>
</dbReference>
<dbReference type="Pfam" id="PF25899">
    <property type="entry name" value="DUF7959"/>
    <property type="match status" value="1"/>
</dbReference>
<feature type="domain" description="LolA-like" evidence="3">
    <location>
        <begin position="267"/>
        <end position="420"/>
    </location>
</feature>
<dbReference type="PANTHER" id="PTHR36902">
    <property type="entry name" value="ENRICHED IN SURFACE-LABELED PROTEOME PROTEIN 9"/>
    <property type="match status" value="1"/>
</dbReference>
<evidence type="ECO:0000259" key="4">
    <source>
        <dbReference type="Pfam" id="PF25899"/>
    </source>
</evidence>